<sequence length="126" mass="14710">MAVLEERIARTREETQEWKAETEKVRRKNDRMKNRMLQITDPEELRRWKQTRRRTRGLLDTYKDNSQHGGSSKSMPGCALDVPFGQGLFQQFGKGARRAGKRLSLERKNPNIADDSTINTERYTIA</sequence>
<organism evidence="2">
    <name type="scientific">Trieres chinensis</name>
    <name type="common">Marine centric diatom</name>
    <name type="synonym">Odontella sinensis</name>
    <dbReference type="NCBI Taxonomy" id="1514140"/>
    <lineage>
        <taxon>Eukaryota</taxon>
        <taxon>Sar</taxon>
        <taxon>Stramenopiles</taxon>
        <taxon>Ochrophyta</taxon>
        <taxon>Bacillariophyta</taxon>
        <taxon>Mediophyceae</taxon>
        <taxon>Biddulphiophycidae</taxon>
        <taxon>Eupodiscales</taxon>
        <taxon>Parodontellaceae</taxon>
        <taxon>Trieres</taxon>
    </lineage>
</organism>
<protein>
    <submittedName>
        <fullName evidence="2">Uncharacterized protein</fullName>
    </submittedName>
</protein>
<reference evidence="2" key="1">
    <citation type="submission" date="2021-01" db="EMBL/GenBank/DDBJ databases">
        <authorList>
            <person name="Corre E."/>
            <person name="Pelletier E."/>
            <person name="Niang G."/>
            <person name="Scheremetjew M."/>
            <person name="Finn R."/>
            <person name="Kale V."/>
            <person name="Holt S."/>
            <person name="Cochrane G."/>
            <person name="Meng A."/>
            <person name="Brown T."/>
            <person name="Cohen L."/>
        </authorList>
    </citation>
    <scope>NUCLEOTIDE SEQUENCE</scope>
    <source>
        <strain evidence="2">Grunow 1884</strain>
    </source>
</reference>
<evidence type="ECO:0000313" key="2">
    <source>
        <dbReference type="EMBL" id="CAD9345331.1"/>
    </source>
</evidence>
<dbReference type="AlphaFoldDB" id="A0A7S2EMD3"/>
<feature type="compositionally biased region" description="Basic and acidic residues" evidence="1">
    <location>
        <begin position="1"/>
        <end position="24"/>
    </location>
</feature>
<feature type="region of interest" description="Disordered" evidence="1">
    <location>
        <begin position="1"/>
        <end position="78"/>
    </location>
</feature>
<gene>
    <name evidence="2" type="ORF">OSIN01602_LOCUS13028</name>
</gene>
<proteinExistence type="predicted"/>
<name>A0A7S2EMD3_TRICV</name>
<dbReference type="EMBL" id="HBGO01022684">
    <property type="protein sequence ID" value="CAD9345331.1"/>
    <property type="molecule type" value="Transcribed_RNA"/>
</dbReference>
<accession>A0A7S2EMD3</accession>
<evidence type="ECO:0000256" key="1">
    <source>
        <dbReference type="SAM" id="MobiDB-lite"/>
    </source>
</evidence>